<reference evidence="3 4" key="1">
    <citation type="journal article" date="2019" name="Int. J. Syst. Evol. Microbiol.">
        <title>The Global Catalogue of Microorganisms (GCM) 10K type strain sequencing project: providing services to taxonomists for standard genome sequencing and annotation.</title>
        <authorList>
            <consortium name="The Broad Institute Genomics Platform"/>
            <consortium name="The Broad Institute Genome Sequencing Center for Infectious Disease"/>
            <person name="Wu L."/>
            <person name="Ma J."/>
        </authorList>
    </citation>
    <scope>NUCLEOTIDE SEQUENCE [LARGE SCALE GENOMIC DNA]</scope>
    <source>
        <strain evidence="3 4">YIM 94188</strain>
    </source>
</reference>
<evidence type="ECO:0000313" key="3">
    <source>
        <dbReference type="EMBL" id="MFC6825832.1"/>
    </source>
</evidence>
<keyword evidence="4" id="KW-1185">Reference proteome</keyword>
<sequence>MNARQYDALSVALLVGSAVIGLALLPSLPDRFAIHFGAAGDPDNFASPLVGVLLLPVVGLGSVLFVRGISSVAGSEDVPPAFGLLLSAFLTYVQAVVLAWNLGYPVDVGLAVLPGVLVLLVAGLAIDRLY</sequence>
<dbReference type="PANTHER" id="PTHR37810">
    <property type="entry name" value="IMMUNITY PROTEIN SDPI"/>
    <property type="match status" value="1"/>
</dbReference>
<keyword evidence="1" id="KW-1133">Transmembrane helix</keyword>
<feature type="transmembrane region" description="Helical" evidence="1">
    <location>
        <begin position="81"/>
        <end position="102"/>
    </location>
</feature>
<proteinExistence type="predicted"/>
<dbReference type="InterPro" id="IPR012867">
    <property type="entry name" value="DUF1648"/>
</dbReference>
<keyword evidence="1" id="KW-0472">Membrane</keyword>
<protein>
    <submittedName>
        <fullName evidence="3">DUF1648 domain-containing protein</fullName>
    </submittedName>
</protein>
<keyword evidence="1" id="KW-0812">Transmembrane</keyword>
<organism evidence="3 4">
    <name type="scientific">Halopelagius fulvigenes</name>
    <dbReference type="NCBI Taxonomy" id="1198324"/>
    <lineage>
        <taxon>Archaea</taxon>
        <taxon>Methanobacteriati</taxon>
        <taxon>Methanobacteriota</taxon>
        <taxon>Stenosarchaea group</taxon>
        <taxon>Halobacteria</taxon>
        <taxon>Halobacteriales</taxon>
        <taxon>Haloferacaceae</taxon>
    </lineage>
</organism>
<comment type="caution">
    <text evidence="3">The sequence shown here is derived from an EMBL/GenBank/DDBJ whole genome shotgun (WGS) entry which is preliminary data.</text>
</comment>
<evidence type="ECO:0000313" key="4">
    <source>
        <dbReference type="Proteomes" id="UP001596408"/>
    </source>
</evidence>
<name>A0ABD5TYZ1_9EURY</name>
<accession>A0ABD5TYZ1</accession>
<feature type="transmembrane region" description="Helical" evidence="1">
    <location>
        <begin position="7"/>
        <end position="25"/>
    </location>
</feature>
<feature type="transmembrane region" description="Helical" evidence="1">
    <location>
        <begin position="45"/>
        <end position="69"/>
    </location>
</feature>
<dbReference type="EMBL" id="JBHSXH010000015">
    <property type="protein sequence ID" value="MFC6825832.1"/>
    <property type="molecule type" value="Genomic_DNA"/>
</dbReference>
<dbReference type="RefSeq" id="WP_379696516.1">
    <property type="nucleotide sequence ID" value="NZ_JBHSXH010000015.1"/>
</dbReference>
<gene>
    <name evidence="3" type="ORF">ACFQEV_12625</name>
</gene>
<evidence type="ECO:0000259" key="2">
    <source>
        <dbReference type="Pfam" id="PF07853"/>
    </source>
</evidence>
<dbReference type="Pfam" id="PF07853">
    <property type="entry name" value="DUF1648"/>
    <property type="match status" value="1"/>
</dbReference>
<dbReference type="PANTHER" id="PTHR37810:SF5">
    <property type="entry name" value="IMMUNITY PROTEIN SDPI"/>
    <property type="match status" value="1"/>
</dbReference>
<dbReference type="Proteomes" id="UP001596408">
    <property type="component" value="Unassembled WGS sequence"/>
</dbReference>
<evidence type="ECO:0000256" key="1">
    <source>
        <dbReference type="SAM" id="Phobius"/>
    </source>
</evidence>
<feature type="domain" description="DUF1648" evidence="2">
    <location>
        <begin position="13"/>
        <end position="59"/>
    </location>
</feature>
<dbReference type="AlphaFoldDB" id="A0ABD5TYZ1"/>
<feature type="transmembrane region" description="Helical" evidence="1">
    <location>
        <begin position="108"/>
        <end position="126"/>
    </location>
</feature>